<name>A0A3B0Y6X7_9ZZZZ</name>
<protein>
    <submittedName>
        <fullName evidence="1">Uncharacterized protein</fullName>
    </submittedName>
</protein>
<evidence type="ECO:0000313" key="1">
    <source>
        <dbReference type="EMBL" id="VAW75361.1"/>
    </source>
</evidence>
<proteinExistence type="predicted"/>
<sequence>MSIQRDFEKLVSTMNVPDSRKQATIENALWYLRNGGICNLSHQYFEQVTELAIKIANS</sequence>
<dbReference type="AlphaFoldDB" id="A0A3B0Y6X7"/>
<dbReference type="EMBL" id="UOFL01000079">
    <property type="protein sequence ID" value="VAW75361.1"/>
    <property type="molecule type" value="Genomic_DNA"/>
</dbReference>
<organism evidence="1">
    <name type="scientific">hydrothermal vent metagenome</name>
    <dbReference type="NCBI Taxonomy" id="652676"/>
    <lineage>
        <taxon>unclassified sequences</taxon>
        <taxon>metagenomes</taxon>
        <taxon>ecological metagenomes</taxon>
    </lineage>
</organism>
<reference evidence="1" key="1">
    <citation type="submission" date="2018-06" db="EMBL/GenBank/DDBJ databases">
        <authorList>
            <person name="Zhirakovskaya E."/>
        </authorList>
    </citation>
    <scope>NUCLEOTIDE SEQUENCE</scope>
</reference>
<gene>
    <name evidence="1" type="ORF">MNBD_GAMMA12-2798</name>
</gene>
<accession>A0A3B0Y6X7</accession>